<name>A0A4C1SDF1_EUMVA</name>
<keyword evidence="4" id="KW-0393">Immunoglobulin domain</keyword>
<evidence type="ECO:0000313" key="7">
    <source>
        <dbReference type="EMBL" id="GBO99130.1"/>
    </source>
</evidence>
<dbReference type="PANTHER" id="PTHR12231">
    <property type="entry name" value="CTX-RELATED TYPE I TRANSMEMBRANE PROTEIN"/>
    <property type="match status" value="1"/>
</dbReference>
<dbReference type="SMART" id="SM00408">
    <property type="entry name" value="IGc2"/>
    <property type="match status" value="3"/>
</dbReference>
<dbReference type="InterPro" id="IPR013783">
    <property type="entry name" value="Ig-like_fold"/>
</dbReference>
<keyword evidence="3" id="KW-1015">Disulfide bond</keyword>
<reference evidence="7 8" key="1">
    <citation type="journal article" date="2019" name="Commun. Biol.">
        <title>The bagworm genome reveals a unique fibroin gene that provides high tensile strength.</title>
        <authorList>
            <person name="Kono N."/>
            <person name="Nakamura H."/>
            <person name="Ohtoshi R."/>
            <person name="Tomita M."/>
            <person name="Numata K."/>
            <person name="Arakawa K."/>
        </authorList>
    </citation>
    <scope>NUCLEOTIDE SEQUENCE [LARGE SCALE GENOMIC DNA]</scope>
</reference>
<keyword evidence="2" id="KW-0677">Repeat</keyword>
<feature type="domain" description="Ig-like" evidence="6">
    <location>
        <begin position="24"/>
        <end position="115"/>
    </location>
</feature>
<evidence type="ECO:0000256" key="2">
    <source>
        <dbReference type="ARBA" id="ARBA00022737"/>
    </source>
</evidence>
<sequence>MTKRGPARPRATENAGAGSLGSAPRLSASPGDVAALQGADFCVPCAAAGHPAPAYTWYRESNGRLQPVELSTGHTWLWGGGAALCAARAGPDAAGAWLCKAHNAYGDATVQMRIDIRNQLTVQVVPNVQIADTGSMVRFNCTPSDPAASIRWLHDGVPVGGGSRELTVRGVARAHRGMYQCFARRAHDSAQAAAELRLGGFKRKNRIKHHQYPSAASPRHLSILAFCRRAPPSGARRPHLQAVRVPAGGARAAASGHSAAFAPQTIYFNHSRTVAHVTPNLAYPFTKFRAVPPVRAPSPTSSSDPERRSATPALPHIFCSKILRPSRSANRYIRCDHESLFTPDTAPELHYTFIEQALRAGGAVSLRCAASGAPAPRFDWLLDGQPVDQYLASHRFLVPHPDCCLDPDLRLKAILDIGHHTDSCIDPDPVSVPRGRKSGAANVPFGHSCRAPPHPRRYSVDEHTTAGGDVVSSLNVSAAAAADGGRYSCRAHNALGRAAHSARLNIYGTLTHTVRSTACYIRRGNNHEEDQNCPGMPSLDERDSRDRPTTITNYFAERGKGIHSRSIGKCTNERRVPFDKSFIGENDEQKTEIAFIDSFTSGILS</sequence>
<dbReference type="PROSITE" id="PS50835">
    <property type="entry name" value="IG_LIKE"/>
    <property type="match status" value="3"/>
</dbReference>
<dbReference type="SUPFAM" id="SSF48726">
    <property type="entry name" value="Immunoglobulin"/>
    <property type="match status" value="3"/>
</dbReference>
<dbReference type="InterPro" id="IPR003598">
    <property type="entry name" value="Ig_sub2"/>
</dbReference>
<feature type="domain" description="Ig-like" evidence="6">
    <location>
        <begin position="347"/>
        <end position="505"/>
    </location>
</feature>
<dbReference type="OrthoDB" id="6159398at2759"/>
<evidence type="ECO:0000256" key="4">
    <source>
        <dbReference type="ARBA" id="ARBA00023319"/>
    </source>
</evidence>
<dbReference type="InterPro" id="IPR003599">
    <property type="entry name" value="Ig_sub"/>
</dbReference>
<dbReference type="PANTHER" id="PTHR12231:SF253">
    <property type="entry name" value="DPR-INTERACTING PROTEIN ETA, ISOFORM B-RELATED"/>
    <property type="match status" value="1"/>
</dbReference>
<evidence type="ECO:0000256" key="1">
    <source>
        <dbReference type="ARBA" id="ARBA00022729"/>
    </source>
</evidence>
<dbReference type="EMBL" id="BGZK01000002">
    <property type="protein sequence ID" value="GBO99130.1"/>
    <property type="molecule type" value="Genomic_DNA"/>
</dbReference>
<comment type="caution">
    <text evidence="7">The sequence shown here is derived from an EMBL/GenBank/DDBJ whole genome shotgun (WGS) entry which is preliminary data.</text>
</comment>
<protein>
    <submittedName>
        <fullName evidence="7">Down syndrome cell adhesion molecule-like protein Dscam2</fullName>
    </submittedName>
</protein>
<dbReference type="SMART" id="SM00409">
    <property type="entry name" value="IG"/>
    <property type="match status" value="3"/>
</dbReference>
<feature type="region of interest" description="Disordered" evidence="5">
    <location>
        <begin position="1"/>
        <end position="24"/>
    </location>
</feature>
<dbReference type="AlphaFoldDB" id="A0A4C1SDF1"/>
<dbReference type="Gene3D" id="2.60.40.10">
    <property type="entry name" value="Immunoglobulins"/>
    <property type="match status" value="3"/>
</dbReference>
<evidence type="ECO:0000259" key="6">
    <source>
        <dbReference type="PROSITE" id="PS50835"/>
    </source>
</evidence>
<dbReference type="Proteomes" id="UP000299102">
    <property type="component" value="Unassembled WGS sequence"/>
</dbReference>
<dbReference type="InterPro" id="IPR007110">
    <property type="entry name" value="Ig-like_dom"/>
</dbReference>
<evidence type="ECO:0000256" key="5">
    <source>
        <dbReference type="SAM" id="MobiDB-lite"/>
    </source>
</evidence>
<feature type="domain" description="Ig-like" evidence="6">
    <location>
        <begin position="120"/>
        <end position="197"/>
    </location>
</feature>
<evidence type="ECO:0000256" key="3">
    <source>
        <dbReference type="ARBA" id="ARBA00023157"/>
    </source>
</evidence>
<proteinExistence type="predicted"/>
<dbReference type="InterPro" id="IPR051170">
    <property type="entry name" value="Neural/epithelial_adhesion"/>
</dbReference>
<gene>
    <name evidence="7" type="primary">Dscam2</name>
    <name evidence="7" type="ORF">EVAR_453_1</name>
</gene>
<keyword evidence="8" id="KW-1185">Reference proteome</keyword>
<dbReference type="STRING" id="151549.A0A4C1SDF1"/>
<dbReference type="Pfam" id="PF13927">
    <property type="entry name" value="Ig_3"/>
    <property type="match status" value="1"/>
</dbReference>
<keyword evidence="1" id="KW-0732">Signal</keyword>
<feature type="region of interest" description="Disordered" evidence="5">
    <location>
        <begin position="525"/>
        <end position="547"/>
    </location>
</feature>
<organism evidence="7 8">
    <name type="scientific">Eumeta variegata</name>
    <name type="common">Bagworm moth</name>
    <name type="synonym">Eumeta japonica</name>
    <dbReference type="NCBI Taxonomy" id="151549"/>
    <lineage>
        <taxon>Eukaryota</taxon>
        <taxon>Metazoa</taxon>
        <taxon>Ecdysozoa</taxon>
        <taxon>Arthropoda</taxon>
        <taxon>Hexapoda</taxon>
        <taxon>Insecta</taxon>
        <taxon>Pterygota</taxon>
        <taxon>Neoptera</taxon>
        <taxon>Endopterygota</taxon>
        <taxon>Lepidoptera</taxon>
        <taxon>Glossata</taxon>
        <taxon>Ditrysia</taxon>
        <taxon>Tineoidea</taxon>
        <taxon>Psychidae</taxon>
        <taxon>Oiketicinae</taxon>
        <taxon>Eumeta</taxon>
    </lineage>
</organism>
<evidence type="ECO:0000313" key="8">
    <source>
        <dbReference type="Proteomes" id="UP000299102"/>
    </source>
</evidence>
<accession>A0A4C1SDF1</accession>
<dbReference type="InterPro" id="IPR036179">
    <property type="entry name" value="Ig-like_dom_sf"/>
</dbReference>